<evidence type="ECO:0000256" key="2">
    <source>
        <dbReference type="ARBA" id="ARBA00022729"/>
    </source>
</evidence>
<dbReference type="Gene3D" id="3.40.720.10">
    <property type="entry name" value="Alkaline Phosphatase, subunit A"/>
    <property type="match status" value="1"/>
</dbReference>
<evidence type="ECO:0000313" key="8">
    <source>
        <dbReference type="Proteomes" id="UP000650467"/>
    </source>
</evidence>
<protein>
    <recommendedName>
        <fullName evidence="6">Sulfatase N-terminal domain-containing protein</fullName>
    </recommendedName>
</protein>
<dbReference type="OrthoDB" id="96314at2759"/>
<keyword evidence="2" id="KW-0732">Signal</keyword>
<dbReference type="InterPro" id="IPR017850">
    <property type="entry name" value="Alkaline_phosphatase_core_sf"/>
</dbReference>
<accession>A0A835SRJ5</accession>
<feature type="domain" description="Sulfatase N-terminal" evidence="6">
    <location>
        <begin position="3"/>
        <end position="315"/>
    </location>
</feature>
<evidence type="ECO:0000256" key="4">
    <source>
        <dbReference type="ARBA" id="ARBA00023180"/>
    </source>
</evidence>
<dbReference type="GO" id="GO:0005539">
    <property type="term" value="F:glycosaminoglycan binding"/>
    <property type="evidence" value="ECO:0007669"/>
    <property type="project" value="TreeGrafter"/>
</dbReference>
<dbReference type="PANTHER" id="PTHR43108:SF8">
    <property type="entry name" value="SD21168P"/>
    <property type="match status" value="1"/>
</dbReference>
<evidence type="ECO:0000313" key="7">
    <source>
        <dbReference type="EMBL" id="KAG2425490.1"/>
    </source>
</evidence>
<organism evidence="7 8">
    <name type="scientific">Chlamydomonas incerta</name>
    <dbReference type="NCBI Taxonomy" id="51695"/>
    <lineage>
        <taxon>Eukaryota</taxon>
        <taxon>Viridiplantae</taxon>
        <taxon>Chlorophyta</taxon>
        <taxon>core chlorophytes</taxon>
        <taxon>Chlorophyceae</taxon>
        <taxon>CS clade</taxon>
        <taxon>Chlamydomonadales</taxon>
        <taxon>Chlamydomonadaceae</taxon>
        <taxon>Chlamydomonas</taxon>
    </lineage>
</organism>
<dbReference type="PROSITE" id="PS00149">
    <property type="entry name" value="SULFATASE_2"/>
    <property type="match status" value="1"/>
</dbReference>
<evidence type="ECO:0000256" key="5">
    <source>
        <dbReference type="SAM" id="MobiDB-lite"/>
    </source>
</evidence>
<feature type="region of interest" description="Disordered" evidence="5">
    <location>
        <begin position="374"/>
        <end position="413"/>
    </location>
</feature>
<dbReference type="InterPro" id="IPR024607">
    <property type="entry name" value="Sulfatase_CS"/>
</dbReference>
<dbReference type="Pfam" id="PF00884">
    <property type="entry name" value="Sulfatase"/>
    <property type="match status" value="1"/>
</dbReference>
<evidence type="ECO:0000256" key="1">
    <source>
        <dbReference type="ARBA" id="ARBA00008779"/>
    </source>
</evidence>
<dbReference type="SUPFAM" id="SSF53649">
    <property type="entry name" value="Alkaline phosphatase-like"/>
    <property type="match status" value="1"/>
</dbReference>
<keyword evidence="3" id="KW-0378">Hydrolase</keyword>
<dbReference type="InterPro" id="IPR000917">
    <property type="entry name" value="Sulfatase_N"/>
</dbReference>
<comment type="similarity">
    <text evidence="1">Belongs to the sulfatase family.</text>
</comment>
<gene>
    <name evidence="7" type="ORF">HXX76_013699</name>
</gene>
<dbReference type="PROSITE" id="PS00523">
    <property type="entry name" value="SULFATASE_1"/>
    <property type="match status" value="1"/>
</dbReference>
<proteinExistence type="inferred from homology"/>
<keyword evidence="8" id="KW-1185">Reference proteome</keyword>
<evidence type="ECO:0000259" key="6">
    <source>
        <dbReference type="Pfam" id="PF00884"/>
    </source>
</evidence>
<dbReference type="GO" id="GO:0008449">
    <property type="term" value="F:N-acetylglucosamine-6-sulfatase activity"/>
    <property type="evidence" value="ECO:0007669"/>
    <property type="project" value="TreeGrafter"/>
</dbReference>
<dbReference type="FunFam" id="3.40.720.10:FF:000097">
    <property type="entry name" value="Predicted protein"/>
    <property type="match status" value="1"/>
</dbReference>
<sequence>MELPQFVTSIASCCPSRTSLLTGRYCHNTNITSNSEARGSAVQFLGNQLDDDYLPVWLQDAGYNTFLVGKFLNSFKEPVARQRCPRGWTGISPLIQDVDTEDGGEEAPRAPTYMEDCNGVLTSYPGAFQEEIIREKALSYIDEAAGSPLPFFLLISTVAPHDAKGKGSTYPQVLPEYKDLYPGIRAPRTANWGRPTPITIGFSPSTPNRLNATDIDGRYRARLQSLLAVDDTIEAVVKRLACHGRLDNTVFMFTSDNGFKMGNHNIPREKFTWYEEDVRVPFLMAGPGVPRGVYVPEVAAAMTDLTATIAHLAGASPCSVQLDGAPLPLDRIAAAYPSPNQPGALSATAAAAAGITMDSGVTATVSGLDCPGVEADAQPASFSSPSPSPRPFPRKGPSGRRRRSVQEAAEQKAGRYAAGESVLGVQFVAAAGNGSAGEDSASSSSRRRGLLQTSGNNKFYYGQWSNVQLIEGWLDVTMAQMLGKDYRVLRACSPFQAFGAPTEPRSGGHTCYKYVVQCSPKSVKSLGAVRQLFDLGRDPVELQDKFTQFKAPYNGIFKRLYDRLDAVLTVMSYCSGATCRNPFVAIHPDGSVTNLEQAMDDKFDDLYGGFKKMSYKRCALYYHPANEIADARLVPTQPAAANYSEDEEELEGG</sequence>
<evidence type="ECO:0000256" key="3">
    <source>
        <dbReference type="ARBA" id="ARBA00022801"/>
    </source>
</evidence>
<dbReference type="Proteomes" id="UP000650467">
    <property type="component" value="Unassembled WGS sequence"/>
</dbReference>
<dbReference type="EMBL" id="JAEHOC010000055">
    <property type="protein sequence ID" value="KAG2425490.1"/>
    <property type="molecule type" value="Genomic_DNA"/>
</dbReference>
<name>A0A835SRJ5_CHLIN</name>
<reference evidence="7" key="1">
    <citation type="journal article" date="2020" name="bioRxiv">
        <title>Comparative genomics of Chlamydomonas.</title>
        <authorList>
            <person name="Craig R.J."/>
            <person name="Hasan A.R."/>
            <person name="Ness R.W."/>
            <person name="Keightley P.D."/>
        </authorList>
    </citation>
    <scope>NUCLEOTIDE SEQUENCE</scope>
    <source>
        <strain evidence="7">SAG 7.73</strain>
    </source>
</reference>
<dbReference type="PANTHER" id="PTHR43108">
    <property type="entry name" value="N-ACETYLGLUCOSAMINE-6-SULFATASE FAMILY MEMBER"/>
    <property type="match status" value="1"/>
</dbReference>
<keyword evidence="4" id="KW-0325">Glycoprotein</keyword>
<dbReference type="AlphaFoldDB" id="A0A835SRJ5"/>
<comment type="caution">
    <text evidence="7">The sequence shown here is derived from an EMBL/GenBank/DDBJ whole genome shotgun (WGS) entry which is preliminary data.</text>
</comment>